<evidence type="ECO:0000313" key="12">
    <source>
        <dbReference type="Proteomes" id="UP001057291"/>
    </source>
</evidence>
<comment type="caution">
    <text evidence="11">The sequence shown here is derived from an EMBL/GenBank/DDBJ whole genome shotgun (WGS) entry which is preliminary data.</text>
</comment>
<evidence type="ECO:0000256" key="9">
    <source>
        <dbReference type="HAMAP-Rule" id="MF_00210"/>
    </source>
</evidence>
<feature type="binding site" evidence="9">
    <location>
        <position position="22"/>
    </location>
    <ligand>
        <name>3-phosphoshikimate</name>
        <dbReference type="ChEBI" id="CHEBI:145989"/>
    </ligand>
</feature>
<comment type="subunit">
    <text evidence="9">Monomer.</text>
</comment>
<proteinExistence type="inferred from homology"/>
<dbReference type="InterPro" id="IPR036968">
    <property type="entry name" value="Enolpyruvate_Tfrase_sf"/>
</dbReference>
<comment type="pathway">
    <text evidence="2 9">Metabolic intermediate biosynthesis; chorismate biosynthesis; chorismate from D-erythrose 4-phosphate and phosphoenolpyruvate: step 6/7.</text>
</comment>
<dbReference type="HAMAP" id="MF_00210">
    <property type="entry name" value="EPSP_synth"/>
    <property type="match status" value="1"/>
</dbReference>
<evidence type="ECO:0000256" key="7">
    <source>
        <dbReference type="ARBA" id="ARBA00023141"/>
    </source>
</evidence>
<sequence>MKIAVEKAPELNGQTVVPGDKSISHRAVMLGALADGITEVSGFLPGADCRSTVRAFRQLGVKIDEISSTRLRIHGVGVDGLKEAEDVLDVGNSGTTIRLLLGILAGQPFHTTLTGDASIRRRPMGRVTIPLRQMGAVIDGRGEGKYAPLSIRGGNLSAIRYETPMASAQVKSCILLAGLYAEGVTGVKEPTLTRDYTERMLRSFSVDVFQEDGYICVRGGSRLRATDVHVPGDISSAAFPLVAACLLEGSEILIENVGINSTRTGLIDALIKMGAEIRLENTRMLSGEVVADLWVKGTQLRAAEFGGDLIPRMIDEIPILAVAATQAEGRTVIRDAAELRVKESDRLHTITTELRKMGARIEELEDGLIIDGPTPLVGATCESYHDHRIGMALAVAGSVAEGTTVIRDCESVDVSFPGFCNTMNALGCKMKSLSE</sequence>
<accession>A0AAV4LK69</accession>
<feature type="binding site" evidence="9">
    <location>
        <position position="169"/>
    </location>
    <ligand>
        <name>3-phosphoshikimate</name>
        <dbReference type="ChEBI" id="CHEBI:145989"/>
    </ligand>
</feature>
<feature type="active site" description="Proton acceptor" evidence="9">
    <location>
        <position position="315"/>
    </location>
</feature>
<gene>
    <name evidence="11" type="primary">aroA_2</name>
    <name evidence="9" type="synonym">aroA</name>
    <name evidence="11" type="ORF">DNHGIG_37200</name>
</gene>
<keyword evidence="12" id="KW-1185">Reference proteome</keyword>
<name>A0AAV4LK69_9BACL</name>
<feature type="binding site" evidence="9">
    <location>
        <position position="122"/>
    </location>
    <ligand>
        <name>phosphoenolpyruvate</name>
        <dbReference type="ChEBI" id="CHEBI:58702"/>
    </ligand>
</feature>
<keyword evidence="4 9" id="KW-0963">Cytoplasm</keyword>
<comment type="catalytic activity">
    <reaction evidence="8">
        <text>3-phosphoshikimate + phosphoenolpyruvate = 5-O-(1-carboxyvinyl)-3-phosphoshikimate + phosphate</text>
        <dbReference type="Rhea" id="RHEA:21256"/>
        <dbReference type="ChEBI" id="CHEBI:43474"/>
        <dbReference type="ChEBI" id="CHEBI:57701"/>
        <dbReference type="ChEBI" id="CHEBI:58702"/>
        <dbReference type="ChEBI" id="CHEBI:145989"/>
        <dbReference type="EC" id="2.5.1.19"/>
    </reaction>
    <physiologicalReaction direction="left-to-right" evidence="8">
        <dbReference type="Rhea" id="RHEA:21257"/>
    </physiologicalReaction>
</comment>
<feature type="binding site" evidence="9">
    <location>
        <position position="388"/>
    </location>
    <ligand>
        <name>phosphoenolpyruvate</name>
        <dbReference type="ChEBI" id="CHEBI:58702"/>
    </ligand>
</feature>
<evidence type="ECO:0000256" key="6">
    <source>
        <dbReference type="ARBA" id="ARBA00022679"/>
    </source>
</evidence>
<protein>
    <recommendedName>
        <fullName evidence="9">3-phosphoshikimate 1-carboxyvinyltransferase</fullName>
        <ecNumber evidence="9">2.5.1.19</ecNumber>
    </recommendedName>
    <alternativeName>
        <fullName evidence="9">5-enolpyruvylshikimate-3-phosphate synthase</fullName>
        <shortName evidence="9">EPSP synthase</shortName>
        <shortName evidence="9">EPSPS</shortName>
    </alternativeName>
</protein>
<organism evidence="11 12">
    <name type="scientific">Collibacillus ludicampi</name>
    <dbReference type="NCBI Taxonomy" id="2771369"/>
    <lineage>
        <taxon>Bacteria</taxon>
        <taxon>Bacillati</taxon>
        <taxon>Bacillota</taxon>
        <taxon>Bacilli</taxon>
        <taxon>Bacillales</taxon>
        <taxon>Alicyclobacillaceae</taxon>
        <taxon>Collibacillus</taxon>
    </lineage>
</organism>
<keyword evidence="6 9" id="KW-0808">Transferase</keyword>
<feature type="binding site" evidence="9">
    <location>
        <position position="21"/>
    </location>
    <ligand>
        <name>3-phosphoshikimate</name>
        <dbReference type="ChEBI" id="CHEBI:145989"/>
    </ligand>
</feature>
<feature type="binding site" evidence="9">
    <location>
        <position position="342"/>
    </location>
    <ligand>
        <name>3-phosphoshikimate</name>
        <dbReference type="ChEBI" id="CHEBI:145989"/>
    </ligand>
</feature>
<evidence type="ECO:0000256" key="1">
    <source>
        <dbReference type="ARBA" id="ARBA00002174"/>
    </source>
</evidence>
<dbReference type="FunFam" id="3.65.10.10:FF:000005">
    <property type="entry name" value="3-phosphoshikimate 1-carboxyvinyltransferase"/>
    <property type="match status" value="1"/>
</dbReference>
<dbReference type="Proteomes" id="UP001057291">
    <property type="component" value="Unassembled WGS sequence"/>
</dbReference>
<comment type="caution">
    <text evidence="9">Lacks conserved residue(s) required for the propagation of feature annotation.</text>
</comment>
<feature type="binding site" evidence="9">
    <location>
        <position position="26"/>
    </location>
    <ligand>
        <name>3-phosphoshikimate</name>
        <dbReference type="ChEBI" id="CHEBI:145989"/>
    </ligand>
</feature>
<dbReference type="GO" id="GO:0005737">
    <property type="term" value="C:cytoplasm"/>
    <property type="evidence" value="ECO:0007669"/>
    <property type="project" value="UniProtKB-SubCell"/>
</dbReference>
<feature type="domain" description="Enolpyruvate transferase" evidence="10">
    <location>
        <begin position="7"/>
        <end position="423"/>
    </location>
</feature>
<dbReference type="InterPro" id="IPR001986">
    <property type="entry name" value="Enolpyruvate_Tfrase_dom"/>
</dbReference>
<feature type="binding site" evidence="9">
    <location>
        <position position="315"/>
    </location>
    <ligand>
        <name>3-phosphoshikimate</name>
        <dbReference type="ChEBI" id="CHEBI:145989"/>
    </ligand>
</feature>
<dbReference type="GO" id="GO:0008652">
    <property type="term" value="P:amino acid biosynthetic process"/>
    <property type="evidence" value="ECO:0007669"/>
    <property type="project" value="UniProtKB-KW"/>
</dbReference>
<dbReference type="InterPro" id="IPR013792">
    <property type="entry name" value="RNA3'P_cycl/enolpyr_Trfase_a/b"/>
</dbReference>
<dbReference type="FunFam" id="3.65.10.10:FF:000006">
    <property type="entry name" value="3-phosphoshikimate 1-carboxyvinyltransferase"/>
    <property type="match status" value="1"/>
</dbReference>
<dbReference type="PROSITE" id="PS00104">
    <property type="entry name" value="EPSP_SYNTHASE_1"/>
    <property type="match status" value="1"/>
</dbReference>
<evidence type="ECO:0000256" key="5">
    <source>
        <dbReference type="ARBA" id="ARBA00022605"/>
    </source>
</evidence>
<comment type="function">
    <text evidence="1 9">Catalyzes the transfer of the enolpyruvyl moiety of phosphoenolpyruvate (PEP) to the 5-hydroxyl of shikimate-3-phosphate (S3P) to produce enolpyruvyl shikimate-3-phosphate and inorganic phosphate.</text>
</comment>
<dbReference type="Pfam" id="PF00275">
    <property type="entry name" value="EPSP_synthase"/>
    <property type="match status" value="1"/>
</dbReference>
<dbReference type="GO" id="GO:0003866">
    <property type="term" value="F:3-phosphoshikimate 1-carboxyvinyltransferase activity"/>
    <property type="evidence" value="ECO:0007669"/>
    <property type="project" value="UniProtKB-UniRule"/>
</dbReference>
<dbReference type="PIRSF" id="PIRSF000505">
    <property type="entry name" value="EPSPS"/>
    <property type="match status" value="1"/>
</dbReference>
<dbReference type="PANTHER" id="PTHR21090:SF5">
    <property type="entry name" value="PENTAFUNCTIONAL AROM POLYPEPTIDE"/>
    <property type="match status" value="1"/>
</dbReference>
<dbReference type="PANTHER" id="PTHR21090">
    <property type="entry name" value="AROM/DEHYDROQUINATE SYNTHASE"/>
    <property type="match status" value="1"/>
</dbReference>
<dbReference type="Gene3D" id="3.65.10.10">
    <property type="entry name" value="Enolpyruvate transferase domain"/>
    <property type="match status" value="2"/>
</dbReference>
<dbReference type="PROSITE" id="PS00885">
    <property type="entry name" value="EPSP_SYNTHASE_2"/>
    <property type="match status" value="1"/>
</dbReference>
<comment type="subcellular location">
    <subcellularLocation>
        <location evidence="9">Cytoplasm</location>
    </subcellularLocation>
</comment>
<dbReference type="InterPro" id="IPR006264">
    <property type="entry name" value="EPSP_synthase"/>
</dbReference>
<feature type="binding site" evidence="9">
    <location>
        <position position="169"/>
    </location>
    <ligand>
        <name>phosphoenolpyruvate</name>
        <dbReference type="ChEBI" id="CHEBI:58702"/>
    </ligand>
</feature>
<evidence type="ECO:0000256" key="2">
    <source>
        <dbReference type="ARBA" id="ARBA00004811"/>
    </source>
</evidence>
<comment type="similarity">
    <text evidence="3 9">Belongs to the EPSP synthase family.</text>
</comment>
<feature type="binding site" evidence="9">
    <location>
        <position position="21"/>
    </location>
    <ligand>
        <name>phosphoenolpyruvate</name>
        <dbReference type="ChEBI" id="CHEBI:58702"/>
    </ligand>
</feature>
<dbReference type="AlphaFoldDB" id="A0AAV4LK69"/>
<dbReference type="InterPro" id="IPR023193">
    <property type="entry name" value="EPSP_synthase_CS"/>
</dbReference>
<feature type="binding site" evidence="9">
    <location>
        <position position="94"/>
    </location>
    <ligand>
        <name>phosphoenolpyruvate</name>
        <dbReference type="ChEBI" id="CHEBI:58702"/>
    </ligand>
</feature>
<evidence type="ECO:0000256" key="4">
    <source>
        <dbReference type="ARBA" id="ARBA00022490"/>
    </source>
</evidence>
<keyword evidence="7 9" id="KW-0057">Aromatic amino acid biosynthesis</keyword>
<evidence type="ECO:0000256" key="8">
    <source>
        <dbReference type="ARBA" id="ARBA00044633"/>
    </source>
</evidence>
<dbReference type="EC" id="2.5.1.19" evidence="9"/>
<feature type="binding site" evidence="9">
    <location>
        <position position="346"/>
    </location>
    <ligand>
        <name>phosphoenolpyruvate</name>
        <dbReference type="ChEBI" id="CHEBI:58702"/>
    </ligand>
</feature>
<dbReference type="NCBIfam" id="TIGR01356">
    <property type="entry name" value="aroA"/>
    <property type="match status" value="1"/>
</dbReference>
<dbReference type="SUPFAM" id="SSF55205">
    <property type="entry name" value="EPT/RTPC-like"/>
    <property type="match status" value="1"/>
</dbReference>
<dbReference type="GO" id="GO:0009073">
    <property type="term" value="P:aromatic amino acid family biosynthetic process"/>
    <property type="evidence" value="ECO:0007669"/>
    <property type="project" value="UniProtKB-KW"/>
</dbReference>
<evidence type="ECO:0000313" key="11">
    <source>
        <dbReference type="EMBL" id="GIM48171.1"/>
    </source>
</evidence>
<dbReference type="GO" id="GO:0009423">
    <property type="term" value="P:chorismate biosynthetic process"/>
    <property type="evidence" value="ECO:0007669"/>
    <property type="project" value="UniProtKB-UniRule"/>
</dbReference>
<keyword evidence="5 9" id="KW-0028">Amino-acid biosynthesis</keyword>
<evidence type="ECO:0000259" key="10">
    <source>
        <dbReference type="Pfam" id="PF00275"/>
    </source>
</evidence>
<dbReference type="EMBL" id="BOQE01000001">
    <property type="protein sequence ID" value="GIM48171.1"/>
    <property type="molecule type" value="Genomic_DNA"/>
</dbReference>
<dbReference type="RefSeq" id="WP_282201073.1">
    <property type="nucleotide sequence ID" value="NZ_BOQE01000001.1"/>
</dbReference>
<reference evidence="11" key="1">
    <citation type="journal article" date="2023" name="Int. J. Syst. Evol. Microbiol.">
        <title>Collibacillus ludicampi gen. nov., sp. nov., a new soil bacterium of the family Alicyclobacillaceae.</title>
        <authorList>
            <person name="Jojima T."/>
            <person name="Ioku Y."/>
            <person name="Fukuta Y."/>
            <person name="Shirasaka N."/>
            <person name="Matsumura Y."/>
            <person name="Mori M."/>
        </authorList>
    </citation>
    <scope>NUCLEOTIDE SEQUENCE</scope>
    <source>
        <strain evidence="11">TP075</strain>
    </source>
</reference>
<feature type="binding site" evidence="9">
    <location>
        <position position="167"/>
    </location>
    <ligand>
        <name>3-phosphoshikimate</name>
        <dbReference type="ChEBI" id="CHEBI:145989"/>
    </ligand>
</feature>
<evidence type="ECO:0000256" key="3">
    <source>
        <dbReference type="ARBA" id="ARBA00009948"/>
    </source>
</evidence>
<dbReference type="CDD" id="cd01556">
    <property type="entry name" value="EPSP_synthase"/>
    <property type="match status" value="1"/>
</dbReference>